<organism evidence="1 2">
    <name type="scientific">Caballeronia catudaia</name>
    <dbReference type="NCBI Taxonomy" id="1777136"/>
    <lineage>
        <taxon>Bacteria</taxon>
        <taxon>Pseudomonadati</taxon>
        <taxon>Pseudomonadota</taxon>
        <taxon>Betaproteobacteria</taxon>
        <taxon>Burkholderiales</taxon>
        <taxon>Burkholderiaceae</taxon>
        <taxon>Caballeronia</taxon>
    </lineage>
</organism>
<proteinExistence type="predicted"/>
<reference evidence="1" key="1">
    <citation type="submission" date="2016-01" db="EMBL/GenBank/DDBJ databases">
        <authorList>
            <person name="Peeters C."/>
        </authorList>
    </citation>
    <scope>NUCLEOTIDE SEQUENCE [LARGE SCALE GENOMIC DNA]</scope>
    <source>
        <strain evidence="1">LMG 29318</strain>
    </source>
</reference>
<name>A0A158AKJ3_9BURK</name>
<comment type="caution">
    <text evidence="1">The sequence shown here is derived from an EMBL/GenBank/DDBJ whole genome shotgun (WGS) entry which is preliminary data.</text>
</comment>
<dbReference type="EMBL" id="FCOF02000008">
    <property type="protein sequence ID" value="SAK58225.1"/>
    <property type="molecule type" value="Genomic_DNA"/>
</dbReference>
<evidence type="ECO:0000313" key="1">
    <source>
        <dbReference type="EMBL" id="SAK58225.1"/>
    </source>
</evidence>
<dbReference type="RefSeq" id="WP_061124236.1">
    <property type="nucleotide sequence ID" value="NZ_FCOF02000008.1"/>
</dbReference>
<accession>A0A158AKJ3</accession>
<gene>
    <name evidence="1" type="ORF">AWB75_02327</name>
</gene>
<keyword evidence="2" id="KW-1185">Reference proteome</keyword>
<dbReference type="Proteomes" id="UP000054870">
    <property type="component" value="Unassembled WGS sequence"/>
</dbReference>
<evidence type="ECO:0000313" key="2">
    <source>
        <dbReference type="Proteomes" id="UP000054870"/>
    </source>
</evidence>
<protein>
    <submittedName>
        <fullName evidence="1">Signal peptide protein</fullName>
    </submittedName>
</protein>
<sequence length="141" mass="15068">MKVKFALGIVAGIVILQSGCTTQSQSLPMPAEAQNQNKDGVALYFSDQPHAKVKTLIESKEVRVRVGRDPNSKEPMCNVALGKALQDLRGYARTKNANAVVNVTTRFQGKEISSSTEFKCGSSVTGATLAVRGDVVQLATE</sequence>
<dbReference type="AlphaFoldDB" id="A0A158AKJ3"/>
<dbReference type="OrthoDB" id="9029067at2"/>